<dbReference type="Proteomes" id="UP001374584">
    <property type="component" value="Unassembled WGS sequence"/>
</dbReference>
<gene>
    <name evidence="1" type="ORF">VNO80_17176</name>
</gene>
<sequence length="80" mass="8246">MVPTNPSSSFFTFSSSFFAFISDTTLCTSASIGQSERSRMMVATIGPMSGSGGIATRGARSGGVDRALIEGRLGLRGPAH</sequence>
<keyword evidence="2" id="KW-1185">Reference proteome</keyword>
<evidence type="ECO:0000313" key="2">
    <source>
        <dbReference type="Proteomes" id="UP001374584"/>
    </source>
</evidence>
<evidence type="ECO:0000313" key="1">
    <source>
        <dbReference type="EMBL" id="KAK7357879.1"/>
    </source>
</evidence>
<accession>A0AAN9MSP1</accession>
<name>A0AAN9MSP1_PHACN</name>
<dbReference type="AlphaFoldDB" id="A0AAN9MSP1"/>
<proteinExistence type="predicted"/>
<comment type="caution">
    <text evidence="1">The sequence shown here is derived from an EMBL/GenBank/DDBJ whole genome shotgun (WGS) entry which is preliminary data.</text>
</comment>
<protein>
    <submittedName>
        <fullName evidence="1">Uncharacterized protein</fullName>
    </submittedName>
</protein>
<reference evidence="1 2" key="1">
    <citation type="submission" date="2024-01" db="EMBL/GenBank/DDBJ databases">
        <title>The genomes of 5 underutilized Papilionoideae crops provide insights into root nodulation and disease resistanc.</title>
        <authorList>
            <person name="Jiang F."/>
        </authorList>
    </citation>
    <scope>NUCLEOTIDE SEQUENCE [LARGE SCALE GENOMIC DNA]</scope>
    <source>
        <strain evidence="1">JINMINGXINNONG_FW02</strain>
        <tissue evidence="1">Leaves</tissue>
    </source>
</reference>
<dbReference type="EMBL" id="JAYMYR010000006">
    <property type="protein sequence ID" value="KAK7357879.1"/>
    <property type="molecule type" value="Genomic_DNA"/>
</dbReference>
<organism evidence="1 2">
    <name type="scientific">Phaseolus coccineus</name>
    <name type="common">Scarlet runner bean</name>
    <name type="synonym">Phaseolus multiflorus</name>
    <dbReference type="NCBI Taxonomy" id="3886"/>
    <lineage>
        <taxon>Eukaryota</taxon>
        <taxon>Viridiplantae</taxon>
        <taxon>Streptophyta</taxon>
        <taxon>Embryophyta</taxon>
        <taxon>Tracheophyta</taxon>
        <taxon>Spermatophyta</taxon>
        <taxon>Magnoliopsida</taxon>
        <taxon>eudicotyledons</taxon>
        <taxon>Gunneridae</taxon>
        <taxon>Pentapetalae</taxon>
        <taxon>rosids</taxon>
        <taxon>fabids</taxon>
        <taxon>Fabales</taxon>
        <taxon>Fabaceae</taxon>
        <taxon>Papilionoideae</taxon>
        <taxon>50 kb inversion clade</taxon>
        <taxon>NPAAA clade</taxon>
        <taxon>indigoferoid/millettioid clade</taxon>
        <taxon>Phaseoleae</taxon>
        <taxon>Phaseolus</taxon>
    </lineage>
</organism>